<feature type="region of interest" description="Disordered" evidence="2">
    <location>
        <begin position="211"/>
        <end position="234"/>
    </location>
</feature>
<dbReference type="InterPro" id="IPR000254">
    <property type="entry name" value="CBD"/>
</dbReference>
<dbReference type="InterPro" id="IPR035971">
    <property type="entry name" value="CBD_sf"/>
</dbReference>
<evidence type="ECO:0000256" key="3">
    <source>
        <dbReference type="SAM" id="SignalP"/>
    </source>
</evidence>
<dbReference type="GO" id="GO:0005975">
    <property type="term" value="P:carbohydrate metabolic process"/>
    <property type="evidence" value="ECO:0007669"/>
    <property type="project" value="InterPro"/>
</dbReference>
<accession>A0A1X6P5C4</accession>
<feature type="chain" id="PRO_5012755837" description="CBM1 domain-containing protein" evidence="3">
    <location>
        <begin position="23"/>
        <end position="234"/>
    </location>
</feature>
<feature type="signal peptide" evidence="3">
    <location>
        <begin position="1"/>
        <end position="22"/>
    </location>
</feature>
<dbReference type="Pfam" id="PF00734">
    <property type="entry name" value="CBM_1"/>
    <property type="match status" value="1"/>
</dbReference>
<protein>
    <recommendedName>
        <fullName evidence="4">CBM1 domain-containing protein</fullName>
    </recommendedName>
</protein>
<reference evidence="5 6" key="1">
    <citation type="submission" date="2017-03" db="EMBL/GenBank/DDBJ databases">
        <title>WGS assembly of Porphyra umbilicalis.</title>
        <authorList>
            <person name="Brawley S.H."/>
            <person name="Blouin N.A."/>
            <person name="Ficko-Blean E."/>
            <person name="Wheeler G.L."/>
            <person name="Lohr M."/>
            <person name="Goodson H.V."/>
            <person name="Jenkins J.W."/>
            <person name="Blaby-Haas C.E."/>
            <person name="Helliwell K.E."/>
            <person name="Chan C."/>
            <person name="Marriage T."/>
            <person name="Bhattacharya D."/>
            <person name="Klein A.S."/>
            <person name="Badis Y."/>
            <person name="Brodie J."/>
            <person name="Cao Y."/>
            <person name="Collen J."/>
            <person name="Dittami S.M."/>
            <person name="Gachon C.M."/>
            <person name="Green B.R."/>
            <person name="Karpowicz S."/>
            <person name="Kim J.W."/>
            <person name="Kudahl U."/>
            <person name="Lin S."/>
            <person name="Michel G."/>
            <person name="Mittag M."/>
            <person name="Olson B.J."/>
            <person name="Pangilinan J."/>
            <person name="Peng Y."/>
            <person name="Qiu H."/>
            <person name="Shu S."/>
            <person name="Singer J.T."/>
            <person name="Smith A.G."/>
            <person name="Sprecher B.N."/>
            <person name="Wagner V."/>
            <person name="Wang W."/>
            <person name="Wang Z.-Y."/>
            <person name="Yan J."/>
            <person name="Yarish C."/>
            <person name="Zoeuner-Riek S."/>
            <person name="Zhuang Y."/>
            <person name="Zou Y."/>
            <person name="Lindquist E.A."/>
            <person name="Grimwood J."/>
            <person name="Barry K."/>
            <person name="Rokhsar D.S."/>
            <person name="Schmutz J."/>
            <person name="Stiller J.W."/>
            <person name="Grossman A.R."/>
            <person name="Prochnik S.E."/>
        </authorList>
    </citation>
    <scope>NUCLEOTIDE SEQUENCE [LARGE SCALE GENOMIC DNA]</scope>
    <source>
        <strain evidence="5">4086291</strain>
    </source>
</reference>
<evidence type="ECO:0000256" key="2">
    <source>
        <dbReference type="SAM" id="MobiDB-lite"/>
    </source>
</evidence>
<evidence type="ECO:0000256" key="1">
    <source>
        <dbReference type="ARBA" id="ARBA00022729"/>
    </source>
</evidence>
<dbReference type="GO" id="GO:0005576">
    <property type="term" value="C:extracellular region"/>
    <property type="evidence" value="ECO:0007669"/>
    <property type="project" value="InterPro"/>
</dbReference>
<dbReference type="GO" id="GO:0030248">
    <property type="term" value="F:cellulose binding"/>
    <property type="evidence" value="ECO:0007669"/>
    <property type="project" value="InterPro"/>
</dbReference>
<dbReference type="EMBL" id="KV918885">
    <property type="protein sequence ID" value="OSX75955.1"/>
    <property type="molecule type" value="Genomic_DNA"/>
</dbReference>
<sequence length="234" mass="24938">MGFLKGTAAALTLLSVAAAASACGLIYEQCGGIGFDGVTCCSEGLMCMRMGPVLLQPVPCHARHAWPGDALLQVRRLGLHRPDHVHPRLQVRRAQRVPLDVRPGQEGAARDAQGVDDVPAGPGPDVRQGVPDVRWQDVHGAEVLQERSRVLRDVGHVAVAVPFAAAQDGGARAVRAVRWHRLHGPDQVRRRVQVHVRRARGAVQAVPPDAPVRRLSTMDGGCLSGSPPTANTVV</sequence>
<organism evidence="5 6">
    <name type="scientific">Porphyra umbilicalis</name>
    <name type="common">Purple laver</name>
    <name type="synonym">Red alga</name>
    <dbReference type="NCBI Taxonomy" id="2786"/>
    <lineage>
        <taxon>Eukaryota</taxon>
        <taxon>Rhodophyta</taxon>
        <taxon>Bangiophyceae</taxon>
        <taxon>Bangiales</taxon>
        <taxon>Bangiaceae</taxon>
        <taxon>Porphyra</taxon>
    </lineage>
</organism>
<evidence type="ECO:0000313" key="6">
    <source>
        <dbReference type="Proteomes" id="UP000218209"/>
    </source>
</evidence>
<gene>
    <name evidence="5" type="ORF">BU14_0215s0016</name>
</gene>
<feature type="region of interest" description="Disordered" evidence="2">
    <location>
        <begin position="101"/>
        <end position="130"/>
    </location>
</feature>
<dbReference type="PROSITE" id="PS51257">
    <property type="entry name" value="PROKAR_LIPOPROTEIN"/>
    <property type="match status" value="1"/>
</dbReference>
<dbReference type="AlphaFoldDB" id="A0A1X6P5C4"/>
<feature type="domain" description="CBM1" evidence="4">
    <location>
        <begin position="25"/>
        <end position="58"/>
    </location>
</feature>
<keyword evidence="6" id="KW-1185">Reference proteome</keyword>
<dbReference type="SMART" id="SM00236">
    <property type="entry name" value="fCBD"/>
    <property type="match status" value="1"/>
</dbReference>
<proteinExistence type="predicted"/>
<name>A0A1X6P5C4_PORUM</name>
<keyword evidence="1 3" id="KW-0732">Signal</keyword>
<dbReference type="Proteomes" id="UP000218209">
    <property type="component" value="Unassembled WGS sequence"/>
</dbReference>
<evidence type="ECO:0000313" key="5">
    <source>
        <dbReference type="EMBL" id="OSX75955.1"/>
    </source>
</evidence>
<evidence type="ECO:0000259" key="4">
    <source>
        <dbReference type="SMART" id="SM00236"/>
    </source>
</evidence>
<dbReference type="OrthoDB" id="444269at2759"/>
<dbReference type="SUPFAM" id="SSF57180">
    <property type="entry name" value="Cellulose-binding domain"/>
    <property type="match status" value="1"/>
</dbReference>